<evidence type="ECO:0000313" key="2">
    <source>
        <dbReference type="Proteomes" id="UP000219327"/>
    </source>
</evidence>
<organism evidence="1 2">
    <name type="scientific">OM182 bacterium MED-G24</name>
    <dbReference type="NCBI Taxonomy" id="1986255"/>
    <lineage>
        <taxon>Bacteria</taxon>
        <taxon>Pseudomonadati</taxon>
        <taxon>Pseudomonadota</taxon>
        <taxon>Gammaproteobacteria</taxon>
        <taxon>OMG group</taxon>
        <taxon>OM182 clade</taxon>
    </lineage>
</organism>
<reference evidence="1 2" key="1">
    <citation type="submission" date="2017-08" db="EMBL/GenBank/DDBJ databases">
        <title>Fine stratification of microbial communities through a metagenomic profile of the photic zone.</title>
        <authorList>
            <person name="Haro-Moreno J.M."/>
            <person name="Lopez-Perez M."/>
            <person name="De La Torre J."/>
            <person name="Picazo A."/>
            <person name="Camacho A."/>
            <person name="Rodriguez-Valera F."/>
        </authorList>
    </citation>
    <scope>NUCLEOTIDE SEQUENCE [LARGE SCALE GENOMIC DNA]</scope>
    <source>
        <strain evidence="1">MED-G24</strain>
    </source>
</reference>
<evidence type="ECO:0000313" key="1">
    <source>
        <dbReference type="EMBL" id="PDH38927.1"/>
    </source>
</evidence>
<dbReference type="Proteomes" id="UP000219327">
    <property type="component" value="Unassembled WGS sequence"/>
</dbReference>
<comment type="caution">
    <text evidence="1">The sequence shown here is derived from an EMBL/GenBank/DDBJ whole genome shotgun (WGS) entry which is preliminary data.</text>
</comment>
<dbReference type="EMBL" id="NTKD01000032">
    <property type="protein sequence ID" value="PDH38927.1"/>
    <property type="molecule type" value="Genomic_DNA"/>
</dbReference>
<sequence>MIVTATGFEIADCCEEQESLLDEGNLLNGTSDSFDLDQCLADAQQGTREIVASARSDASDAVADTWPEARSYSAAQYQDLRRTISEQLTGVLEDSSTLWHSFFEPEP</sequence>
<accession>A0A2A5WRR7</accession>
<gene>
    <name evidence="1" type="ORF">CNE99_06500</name>
</gene>
<protein>
    <submittedName>
        <fullName evidence="1">Uncharacterized protein</fullName>
    </submittedName>
</protein>
<proteinExistence type="predicted"/>
<name>A0A2A5WRR7_9GAMM</name>
<dbReference type="AlphaFoldDB" id="A0A2A5WRR7"/>